<dbReference type="Pfam" id="PF13474">
    <property type="entry name" value="SnoaL_3"/>
    <property type="match status" value="1"/>
</dbReference>
<sequence length="169" mass="19256">MEEKSMKIKFLIIFFVFSSNLFASPSIKDVLTADDQRVAIDALLDGLHRDAHEGNFQTYFARYSSDAIFLGTDKTERWTIEEFKTYAKPAFADGHGWTYAVVERNWEGGGNTRWFDEILLNEKLGHCRGTGVLQLINGEWKITHYALTMLVPNAIAEDVGSQTREADKR</sequence>
<name>A0A382GIQ7_9ZZZZ</name>
<proteinExistence type="predicted"/>
<feature type="domain" description="SnoaL-like" evidence="1">
    <location>
        <begin position="40"/>
        <end position="151"/>
    </location>
</feature>
<dbReference type="Gene3D" id="3.10.450.50">
    <property type="match status" value="1"/>
</dbReference>
<dbReference type="InterPro" id="IPR032710">
    <property type="entry name" value="NTF2-like_dom_sf"/>
</dbReference>
<evidence type="ECO:0000313" key="2">
    <source>
        <dbReference type="EMBL" id="SVB74071.1"/>
    </source>
</evidence>
<evidence type="ECO:0000259" key="1">
    <source>
        <dbReference type="Pfam" id="PF13474"/>
    </source>
</evidence>
<organism evidence="2">
    <name type="scientific">marine metagenome</name>
    <dbReference type="NCBI Taxonomy" id="408172"/>
    <lineage>
        <taxon>unclassified sequences</taxon>
        <taxon>metagenomes</taxon>
        <taxon>ecological metagenomes</taxon>
    </lineage>
</organism>
<dbReference type="InterPro" id="IPR037401">
    <property type="entry name" value="SnoaL-like"/>
</dbReference>
<dbReference type="EMBL" id="UINC01055327">
    <property type="protein sequence ID" value="SVB74071.1"/>
    <property type="molecule type" value="Genomic_DNA"/>
</dbReference>
<reference evidence="2" key="1">
    <citation type="submission" date="2018-05" db="EMBL/GenBank/DDBJ databases">
        <authorList>
            <person name="Lanie J.A."/>
            <person name="Ng W.-L."/>
            <person name="Kazmierczak K.M."/>
            <person name="Andrzejewski T.M."/>
            <person name="Davidsen T.M."/>
            <person name="Wayne K.J."/>
            <person name="Tettelin H."/>
            <person name="Glass J.I."/>
            <person name="Rusch D."/>
            <person name="Podicherti R."/>
            <person name="Tsui H.-C.T."/>
            <person name="Winkler M.E."/>
        </authorList>
    </citation>
    <scope>NUCLEOTIDE SEQUENCE</scope>
</reference>
<dbReference type="SUPFAM" id="SSF54427">
    <property type="entry name" value="NTF2-like"/>
    <property type="match status" value="1"/>
</dbReference>
<dbReference type="AlphaFoldDB" id="A0A382GIQ7"/>
<protein>
    <recommendedName>
        <fullName evidence="1">SnoaL-like domain-containing protein</fullName>
    </recommendedName>
</protein>
<gene>
    <name evidence="2" type="ORF">METZ01_LOCUS226925</name>
</gene>
<accession>A0A382GIQ7</accession>